<keyword evidence="3" id="KW-1185">Reference proteome</keyword>
<dbReference type="AlphaFoldDB" id="A0A804IYS0"/>
<gene>
    <name evidence="1" type="ORF">GSMUA_145040.1</name>
</gene>
<reference evidence="2" key="2">
    <citation type="submission" date="2021-05" db="UniProtKB">
        <authorList>
            <consortium name="EnsemblPlants"/>
        </authorList>
    </citation>
    <scope>IDENTIFICATION</scope>
    <source>
        <strain evidence="2">subsp. malaccensis</strain>
    </source>
</reference>
<evidence type="ECO:0000313" key="1">
    <source>
        <dbReference type="EMBL" id="CAG1844709.1"/>
    </source>
</evidence>
<dbReference type="EnsemblPlants" id="Ma04_t39020.1">
    <property type="protein sequence ID" value="Ma04_p39020.1"/>
    <property type="gene ID" value="Ma04_g39020"/>
</dbReference>
<protein>
    <submittedName>
        <fullName evidence="1">(wild Malaysian banana) hypothetical protein</fullName>
    </submittedName>
</protein>
<name>A0A804IYS0_MUSAM</name>
<sequence>MRKSVHAKWDLMETISRFFDPNWIQSWISSSLQSEEGNHQFEPSGRTGTWRLTLLFSDSTATTNSNSSCSLVIIIIMHHIHIDRRASNLSCLMFIMDWAFAFGNSCLCSNTKLMLCCKVEYLDVSALCHESERGN</sequence>
<dbReference type="InParanoid" id="A0A804IYS0"/>
<reference evidence="1" key="1">
    <citation type="submission" date="2021-03" db="EMBL/GenBank/DDBJ databases">
        <authorList>
            <consortium name="Genoscope - CEA"/>
            <person name="William W."/>
        </authorList>
    </citation>
    <scope>NUCLEOTIDE SEQUENCE</scope>
    <source>
        <strain evidence="1">Doubled-haploid Pahang</strain>
    </source>
</reference>
<proteinExistence type="predicted"/>
<accession>A0A804IYS0</accession>
<dbReference type="Proteomes" id="UP000012960">
    <property type="component" value="Unplaced"/>
</dbReference>
<organism evidence="2 3">
    <name type="scientific">Musa acuminata subsp. malaccensis</name>
    <name type="common">Wild banana</name>
    <name type="synonym">Musa malaccensis</name>
    <dbReference type="NCBI Taxonomy" id="214687"/>
    <lineage>
        <taxon>Eukaryota</taxon>
        <taxon>Viridiplantae</taxon>
        <taxon>Streptophyta</taxon>
        <taxon>Embryophyta</taxon>
        <taxon>Tracheophyta</taxon>
        <taxon>Spermatophyta</taxon>
        <taxon>Magnoliopsida</taxon>
        <taxon>Liliopsida</taxon>
        <taxon>Zingiberales</taxon>
        <taxon>Musaceae</taxon>
        <taxon>Musa</taxon>
    </lineage>
</organism>
<dbReference type="Gramene" id="Ma04_t39020.1">
    <property type="protein sequence ID" value="Ma04_p39020.1"/>
    <property type="gene ID" value="Ma04_g39020"/>
</dbReference>
<evidence type="ECO:0000313" key="3">
    <source>
        <dbReference type="Proteomes" id="UP000012960"/>
    </source>
</evidence>
<evidence type="ECO:0000313" key="2">
    <source>
        <dbReference type="EnsemblPlants" id="Ma04_p39020.1"/>
    </source>
</evidence>
<dbReference type="EMBL" id="HG996469">
    <property type="protein sequence ID" value="CAG1844709.1"/>
    <property type="molecule type" value="Genomic_DNA"/>
</dbReference>